<dbReference type="InterPro" id="IPR003226">
    <property type="entry name" value="MYG1_exonuclease"/>
</dbReference>
<dbReference type="GO" id="GO:0005737">
    <property type="term" value="C:cytoplasm"/>
    <property type="evidence" value="ECO:0007669"/>
    <property type="project" value="TreeGrafter"/>
</dbReference>
<keyword evidence="3" id="KW-1185">Reference proteome</keyword>
<protein>
    <submittedName>
        <fullName evidence="2">MYG1 protein</fullName>
    </submittedName>
</protein>
<comment type="similarity">
    <text evidence="1">Belongs to the MYG1 family.</text>
</comment>
<proteinExistence type="inferred from homology"/>
<reference evidence="2" key="1">
    <citation type="journal article" date="2014" name="Nucleic Acids Res.">
        <title>The evolutionary dynamics of variant antigen genes in Babesia reveal a history of genomic innovation underlying host-parasite interaction.</title>
        <authorList>
            <person name="Jackson A.P."/>
            <person name="Otto T.D."/>
            <person name="Darby A."/>
            <person name="Ramaprasad A."/>
            <person name="Xia D."/>
            <person name="Echaide I.E."/>
            <person name="Farber M."/>
            <person name="Gahlot S."/>
            <person name="Gamble J."/>
            <person name="Gupta D."/>
            <person name="Gupta Y."/>
            <person name="Jackson L."/>
            <person name="Malandrin L."/>
            <person name="Malas T.B."/>
            <person name="Moussa E."/>
            <person name="Nair M."/>
            <person name="Reid A.J."/>
            <person name="Sanders M."/>
            <person name="Sharma J."/>
            <person name="Tracey A."/>
            <person name="Quail M.A."/>
            <person name="Weir W."/>
            <person name="Wastling J.M."/>
            <person name="Hall N."/>
            <person name="Willadsen P."/>
            <person name="Lingelbach K."/>
            <person name="Shiels B."/>
            <person name="Tait A."/>
            <person name="Berriman M."/>
            <person name="Allred D.R."/>
            <person name="Pain A."/>
        </authorList>
    </citation>
    <scope>NUCLEOTIDE SEQUENCE</scope>
    <source>
        <strain evidence="2">1802A</strain>
    </source>
</reference>
<dbReference type="PANTHER" id="PTHR11215:SF1">
    <property type="entry name" value="MYG1 EXONUCLEASE"/>
    <property type="match status" value="1"/>
</dbReference>
<dbReference type="GO" id="GO:0005634">
    <property type="term" value="C:nucleus"/>
    <property type="evidence" value="ECO:0007669"/>
    <property type="project" value="TreeGrafter"/>
</dbReference>
<comment type="caution">
    <text evidence="2">The sequence shown here is derived from an EMBL/GenBank/DDBJ whole genome shotgun (WGS) entry which is preliminary data.</text>
</comment>
<accession>A0AAD9LFA5</accession>
<evidence type="ECO:0000313" key="3">
    <source>
        <dbReference type="Proteomes" id="UP001195914"/>
    </source>
</evidence>
<evidence type="ECO:0000256" key="1">
    <source>
        <dbReference type="ARBA" id="ARBA00010105"/>
    </source>
</evidence>
<gene>
    <name evidence="2" type="ORF">X943_003041</name>
</gene>
<dbReference type="Pfam" id="PF03690">
    <property type="entry name" value="MYG1_exonuc"/>
    <property type="match status" value="1"/>
</dbReference>
<evidence type="ECO:0000313" key="2">
    <source>
        <dbReference type="EMBL" id="KAK1933294.1"/>
    </source>
</evidence>
<sequence length="315" mass="36150">MKICTHNGNFHCDEALAVSLIKLLPEFRDATVIRTRDPATIDACDIVVDVGSSHDVNKLRFDHHQTEFDDYFDENHTVSRLSSAGLVYRHFGKRIFREVYGIRDDEQVEELYQRVYDDFIEALDAIDNGVPIADAPIKYKVTTDLSSRIGRLNPSWVDADVDPDARFQDAMKLAISEFDHYVRNIIDVSFAAKKLFLEAYNNRFDVHESGLVIETPRGMPFTRFMHEMEEKESIPPPNRICFYVTYEKATGQWRASCTKDSDQQFKSRMPFPERLCGLRDEELEKASNIPGLTFIHRAGFTCGGKTKVGSPCLRY</sequence>
<reference evidence="2" key="2">
    <citation type="submission" date="2021-05" db="EMBL/GenBank/DDBJ databases">
        <authorList>
            <person name="Pain A."/>
        </authorList>
    </citation>
    <scope>NUCLEOTIDE SEQUENCE</scope>
    <source>
        <strain evidence="2">1802A</strain>
    </source>
</reference>
<dbReference type="PANTHER" id="PTHR11215">
    <property type="entry name" value="METAL DEPENDENT HYDROLASE - RELATED"/>
    <property type="match status" value="1"/>
</dbReference>
<organism evidence="2 3">
    <name type="scientific">Babesia divergens</name>
    <dbReference type="NCBI Taxonomy" id="32595"/>
    <lineage>
        <taxon>Eukaryota</taxon>
        <taxon>Sar</taxon>
        <taxon>Alveolata</taxon>
        <taxon>Apicomplexa</taxon>
        <taxon>Aconoidasida</taxon>
        <taxon>Piroplasmida</taxon>
        <taxon>Babesiidae</taxon>
        <taxon>Babesia</taxon>
    </lineage>
</organism>
<dbReference type="AlphaFoldDB" id="A0AAD9LFA5"/>
<dbReference type="EMBL" id="JAHBMH010000073">
    <property type="protein sequence ID" value="KAK1933294.1"/>
    <property type="molecule type" value="Genomic_DNA"/>
</dbReference>
<dbReference type="Proteomes" id="UP001195914">
    <property type="component" value="Unassembled WGS sequence"/>
</dbReference>
<name>A0AAD9LFA5_BABDI</name>